<dbReference type="AlphaFoldDB" id="A0A194X413"/>
<feature type="domain" description="Heterokaryon incompatibility" evidence="2">
    <location>
        <begin position="255"/>
        <end position="411"/>
    </location>
</feature>
<feature type="compositionally biased region" description="Polar residues" evidence="1">
    <location>
        <begin position="1"/>
        <end position="14"/>
    </location>
</feature>
<gene>
    <name evidence="3" type="ORF">LY89DRAFT_686519</name>
</gene>
<evidence type="ECO:0000259" key="2">
    <source>
        <dbReference type="Pfam" id="PF06985"/>
    </source>
</evidence>
<evidence type="ECO:0000256" key="1">
    <source>
        <dbReference type="SAM" id="MobiDB-lite"/>
    </source>
</evidence>
<evidence type="ECO:0000313" key="3">
    <source>
        <dbReference type="EMBL" id="KUJ14923.1"/>
    </source>
</evidence>
<dbReference type="Pfam" id="PF06985">
    <property type="entry name" value="HET"/>
    <property type="match status" value="1"/>
</dbReference>
<evidence type="ECO:0000313" key="4">
    <source>
        <dbReference type="Proteomes" id="UP000070700"/>
    </source>
</evidence>
<dbReference type="InterPro" id="IPR052895">
    <property type="entry name" value="HetReg/Transcr_Mod"/>
</dbReference>
<sequence length="836" mass="95607">MPEQQIDPQNTPENGSLEEDIPAERSESEEEEEMQPLEYTQLDITTQEMRFLTLEPAAPDTLLKCSMSIEPLEKCKPYTYIINTRGNPISWLGISIDGKSKHVTRNICEFLAHIRSRDVPQRLWFRDVCINHQDSEEKSRYWNQEWMDTMIKHAEKVVDLSEVMAELWDKGELPRPFPRTAKDWSHTRQPKETKHHPCPLQMQKGWVDPPPPHQYLPLDYVADEFRLVVLWKAENYDDPLRAALAYSVMHDDVAYHCLSYTWGSSEEEPTCPILLNGQTFMIRKNLDRCLRELRDKVNKSNIWIDAICIDQNNIPERNRQIPRMLEIYEAADVVLSWIGEGDEASDTAIDFLDELKSPKLQPDDNGNWGPYTVKEDDEWKITPIPDLPQRLAALYRLFLRPYFRRIWVIQELAVANLPSVYCGKKKAAWSQLDMAAYHLLDILHRDRTMPARMMAADPLLKSVSDQDIWFVRKLFYFRHLRSRNADHWLGQTNFSKLKENSPGILDALILGRDFESTAPHDKVFALLNLAQDIEGLDFKLDYLTSLSQTYQEFATAVAEKTRSLDIICAAENSNSGLDMPTWSADWSTPSKASSLVRREHIPNVYMWAVQDISGSIYHTCGPTNLTPRFSFNNSILEVAGLILDSVKSVHLQEDSDTGKSIGKWMSIAANALLTEEENQAPGLNMPFMEKFWSMLAGDVTGVWSVEIKPTSGSLREEENENVSFRPVCVKEDECKHRMRNTSADVFRIVTRGRALIITENGLMGLAPENAKPGQRLGILSKCSVPVLLGENEDGSYTFKGSAFVQGWMEGEALEDVGMNTEEAWEVLDESGRLKIV</sequence>
<name>A0A194X413_MOLSC</name>
<dbReference type="KEGG" id="psco:LY89DRAFT_686519"/>
<dbReference type="GeneID" id="28825030"/>
<dbReference type="InParanoid" id="A0A194X413"/>
<dbReference type="EMBL" id="KQ947419">
    <property type="protein sequence ID" value="KUJ14923.1"/>
    <property type="molecule type" value="Genomic_DNA"/>
</dbReference>
<dbReference type="PANTHER" id="PTHR24148:SF64">
    <property type="entry name" value="HETEROKARYON INCOMPATIBILITY DOMAIN-CONTAINING PROTEIN"/>
    <property type="match status" value="1"/>
</dbReference>
<dbReference type="STRING" id="149040.A0A194X413"/>
<dbReference type="RefSeq" id="XP_018069278.1">
    <property type="nucleotide sequence ID" value="XM_018215304.1"/>
</dbReference>
<proteinExistence type="predicted"/>
<protein>
    <submittedName>
        <fullName evidence="3">HET-domain-containing protein</fullName>
    </submittedName>
</protein>
<feature type="region of interest" description="Disordered" evidence="1">
    <location>
        <begin position="1"/>
        <end position="34"/>
    </location>
</feature>
<dbReference type="Pfam" id="PF26639">
    <property type="entry name" value="Het-6_barrel"/>
    <property type="match status" value="1"/>
</dbReference>
<dbReference type="Proteomes" id="UP000070700">
    <property type="component" value="Unassembled WGS sequence"/>
</dbReference>
<organism evidence="3 4">
    <name type="scientific">Mollisia scopiformis</name>
    <name type="common">Conifer needle endophyte fungus</name>
    <name type="synonym">Phialocephala scopiformis</name>
    <dbReference type="NCBI Taxonomy" id="149040"/>
    <lineage>
        <taxon>Eukaryota</taxon>
        <taxon>Fungi</taxon>
        <taxon>Dikarya</taxon>
        <taxon>Ascomycota</taxon>
        <taxon>Pezizomycotina</taxon>
        <taxon>Leotiomycetes</taxon>
        <taxon>Helotiales</taxon>
        <taxon>Mollisiaceae</taxon>
        <taxon>Mollisia</taxon>
    </lineage>
</organism>
<reference evidence="3 4" key="1">
    <citation type="submission" date="2015-10" db="EMBL/GenBank/DDBJ databases">
        <title>Full genome of DAOMC 229536 Phialocephala scopiformis, a fungal endophyte of spruce producing the potent anti-insectan compound rugulosin.</title>
        <authorList>
            <consortium name="DOE Joint Genome Institute"/>
            <person name="Walker A.K."/>
            <person name="Frasz S.L."/>
            <person name="Seifert K.A."/>
            <person name="Miller J.D."/>
            <person name="Mondo S.J."/>
            <person name="Labutti K."/>
            <person name="Lipzen A."/>
            <person name="Dockter R."/>
            <person name="Kennedy M."/>
            <person name="Grigoriev I.V."/>
            <person name="Spatafora J.W."/>
        </authorList>
    </citation>
    <scope>NUCLEOTIDE SEQUENCE [LARGE SCALE GENOMIC DNA]</scope>
    <source>
        <strain evidence="3 4">CBS 120377</strain>
    </source>
</reference>
<dbReference type="PANTHER" id="PTHR24148">
    <property type="entry name" value="ANKYRIN REPEAT DOMAIN-CONTAINING PROTEIN 39 HOMOLOG-RELATED"/>
    <property type="match status" value="1"/>
</dbReference>
<accession>A0A194X413</accession>
<dbReference type="InterPro" id="IPR010730">
    <property type="entry name" value="HET"/>
</dbReference>
<keyword evidence="4" id="KW-1185">Reference proteome</keyword>
<dbReference type="OrthoDB" id="4850726at2759"/>
<feature type="compositionally biased region" description="Acidic residues" evidence="1">
    <location>
        <begin position="16"/>
        <end position="34"/>
    </location>
</feature>